<comment type="caution">
    <text evidence="1">The sequence shown here is derived from an EMBL/GenBank/DDBJ whole genome shotgun (WGS) entry which is preliminary data.</text>
</comment>
<evidence type="ECO:0000313" key="2">
    <source>
        <dbReference type="Proteomes" id="UP001501411"/>
    </source>
</evidence>
<accession>A0ABP9BYS0</accession>
<dbReference type="InterPro" id="IPR008969">
    <property type="entry name" value="CarboxyPept-like_regulatory"/>
</dbReference>
<reference evidence="2" key="1">
    <citation type="journal article" date="2019" name="Int. J. Syst. Evol. Microbiol.">
        <title>The Global Catalogue of Microorganisms (GCM) 10K type strain sequencing project: providing services to taxonomists for standard genome sequencing and annotation.</title>
        <authorList>
            <consortium name="The Broad Institute Genomics Platform"/>
            <consortium name="The Broad Institute Genome Sequencing Center for Infectious Disease"/>
            <person name="Wu L."/>
            <person name="Ma J."/>
        </authorList>
    </citation>
    <scope>NUCLEOTIDE SEQUENCE [LARGE SCALE GENOMIC DNA]</scope>
    <source>
        <strain evidence="2">JCM 18200</strain>
    </source>
</reference>
<dbReference type="Gene3D" id="2.60.40.1930">
    <property type="match status" value="1"/>
</dbReference>
<keyword evidence="2" id="KW-1185">Reference proteome</keyword>
<dbReference type="SUPFAM" id="SSF56935">
    <property type="entry name" value="Porins"/>
    <property type="match status" value="1"/>
</dbReference>
<evidence type="ECO:0000313" key="1">
    <source>
        <dbReference type="EMBL" id="GAA4802020.1"/>
    </source>
</evidence>
<gene>
    <name evidence="1" type="ORF">GCM10023231_33650</name>
</gene>
<proteinExistence type="predicted"/>
<sequence>MVSWAQQKQDTTDALDRLLRKLETYQKNYPQERVYLHTDRSYYQSGEDIWFKAYITVSQFNFLSAISKIIYVELLNEQQEVVQSRRLPVISGLSMGDFKLPGTLAGGTYHIRAYTNWMRNFDETLFFHKTINITDSLSQGVFAVANFQSLKTDQDTILGTLHFHDIHGKPIASRQVDYTIRLDAKNSVHGKGMIDEGGTLSLKFPKNGHRKNTGSSKLHLTIENGNRPPIVKTIAIQMGSKRPTVQFYPEGGSLISGITSKVGFQSALADTPYPVKGYLESDGQELLNFASDSSGIGNFSLIPQAGKVYTAVIPLHKGDTLRAQLPQIQTAGFSLAVNNFTDERVQAKVTTQASAVKQQTLTLIAQNNGMVFYAAKHQLTHPEFAFSIPKDKLPSGVIRLTVLDEGMHFLAERALFIAHPSDSLNLSLQTNKQLYHPREKVDVQFSTKNQRDSTIGTFSAAVVNISKIPSGQDNIFSTLWFNNNTYQSPALPFTDVPLTPEQIDNRMLCLPLHRHFWQDIRAGKFPENAYKPEKELKISGTITNAEGKPLPQAKVTLVSLQNATAVLDTLTNAEGRFSFDKILFYNQPEFIVQARDAKGRKNVNIKLDESPNQELAEAKNASEIKIKPNASQDSTTRSNRQSLDELQEGGFDGNSILLEEVKVNEKKESPAKYSSNLNGAGHADQVISGDELFMSSCPSLDMCLQGRLTGVIFRGGVPYSTRSPNRPMQVVLDGMYVDAFTLNTINPFDVASIEVLRTVGNTSIYGMYGANGVLIITTRRGDQPRATDHDLYSPGITTFSPQGFYAIRNFQAPDYSKIADGSISDTRTTIDWQPDIIADKNVPGRFSFYTADEPGIYRITVEGLDINGRLAHREITFRVE</sequence>
<dbReference type="InterPro" id="IPR037066">
    <property type="entry name" value="Plug_dom_sf"/>
</dbReference>
<dbReference type="SUPFAM" id="SSF49464">
    <property type="entry name" value="Carboxypeptidase regulatory domain-like"/>
    <property type="match status" value="1"/>
</dbReference>
<name>A0ABP9BYS0_9SPHI</name>
<evidence type="ECO:0008006" key="3">
    <source>
        <dbReference type="Google" id="ProtNLM"/>
    </source>
</evidence>
<dbReference type="Proteomes" id="UP001501411">
    <property type="component" value="Unassembled WGS sequence"/>
</dbReference>
<dbReference type="EMBL" id="BAABIQ010000042">
    <property type="protein sequence ID" value="GAA4802020.1"/>
    <property type="molecule type" value="Genomic_DNA"/>
</dbReference>
<protein>
    <recommendedName>
        <fullName evidence="3">TonB-dependent receptor plug domain-containing protein</fullName>
    </recommendedName>
</protein>
<organism evidence="1 2">
    <name type="scientific">Olivibacter ginsenosidimutans</name>
    <dbReference type="NCBI Taxonomy" id="1176537"/>
    <lineage>
        <taxon>Bacteria</taxon>
        <taxon>Pseudomonadati</taxon>
        <taxon>Bacteroidota</taxon>
        <taxon>Sphingobacteriia</taxon>
        <taxon>Sphingobacteriales</taxon>
        <taxon>Sphingobacteriaceae</taxon>
        <taxon>Olivibacter</taxon>
    </lineage>
</organism>
<dbReference type="Gene3D" id="2.170.130.10">
    <property type="entry name" value="TonB-dependent receptor, plug domain"/>
    <property type="match status" value="1"/>
</dbReference>